<evidence type="ECO:0000313" key="1">
    <source>
        <dbReference type="EMBL" id="MBA8682624.1"/>
    </source>
</evidence>
<dbReference type="Pfam" id="PF02566">
    <property type="entry name" value="OsmC"/>
    <property type="match status" value="1"/>
</dbReference>
<reference evidence="1 2" key="1">
    <citation type="submission" date="2020-08" db="EMBL/GenBank/DDBJ databases">
        <title>Stenotrophomonas tumulicola JCM 30961.</title>
        <authorList>
            <person name="Deng Y."/>
        </authorList>
    </citation>
    <scope>NUCLEOTIDE SEQUENCE [LARGE SCALE GENOMIC DNA]</scope>
    <source>
        <strain evidence="1 2">JCM 30961</strain>
    </source>
</reference>
<protein>
    <submittedName>
        <fullName evidence="1">OsmC family protein</fullName>
    </submittedName>
</protein>
<evidence type="ECO:0000313" key="2">
    <source>
        <dbReference type="Proteomes" id="UP000547058"/>
    </source>
</evidence>
<dbReference type="Gene3D" id="3.30.300.20">
    <property type="match status" value="1"/>
</dbReference>
<keyword evidence="2" id="KW-1185">Reference proteome</keyword>
<dbReference type="Proteomes" id="UP000547058">
    <property type="component" value="Unassembled WGS sequence"/>
</dbReference>
<comment type="caution">
    <text evidence="1">The sequence shown here is derived from an EMBL/GenBank/DDBJ whole genome shotgun (WGS) entry which is preliminary data.</text>
</comment>
<dbReference type="InterPro" id="IPR003718">
    <property type="entry name" value="OsmC/Ohr_fam"/>
</dbReference>
<dbReference type="SUPFAM" id="SSF82784">
    <property type="entry name" value="OsmC-like"/>
    <property type="match status" value="1"/>
</dbReference>
<organism evidence="1 2">
    <name type="scientific">Stenotrophomonas tumulicola</name>
    <dbReference type="NCBI Taxonomy" id="1685415"/>
    <lineage>
        <taxon>Bacteria</taxon>
        <taxon>Pseudomonadati</taxon>
        <taxon>Pseudomonadota</taxon>
        <taxon>Gammaproteobacteria</taxon>
        <taxon>Lysobacterales</taxon>
        <taxon>Lysobacteraceae</taxon>
        <taxon>Stenotrophomonas</taxon>
    </lineage>
</organism>
<gene>
    <name evidence="1" type="ORF">H4O11_12510</name>
</gene>
<dbReference type="InterPro" id="IPR036102">
    <property type="entry name" value="OsmC/Ohrsf"/>
</dbReference>
<dbReference type="EMBL" id="JACGXS010000006">
    <property type="protein sequence ID" value="MBA8682624.1"/>
    <property type="molecule type" value="Genomic_DNA"/>
</dbReference>
<sequence length="142" mass="14912">MTGSAGHTLSRVTAHVEDVPYAVTMDVGGHVIVADEPKGQGGRNAGPSPFGLLLSALGACTAMTLRMYAEHKQWPLASLQVELRHLRPRGGGPNRIERVLVISGLDAQQRAKLADIAERTPVTLAIKGGVAIDTLLGKETSA</sequence>
<dbReference type="PANTHER" id="PTHR39624">
    <property type="entry name" value="PROTEIN INVOLVED IN RIMO-MEDIATED BETA-METHYLTHIOLATION OF RIBOSOMAL PROTEIN S12 YCAO"/>
    <property type="match status" value="1"/>
</dbReference>
<dbReference type="PANTHER" id="PTHR39624:SF2">
    <property type="entry name" value="OSMC-LIKE PROTEIN"/>
    <property type="match status" value="1"/>
</dbReference>
<name>A0A7W3IJG3_9GAMM</name>
<proteinExistence type="predicted"/>
<dbReference type="AlphaFoldDB" id="A0A7W3IJG3"/>
<accession>A0A7W3IJG3</accession>
<dbReference type="InterPro" id="IPR015946">
    <property type="entry name" value="KH_dom-like_a/b"/>
</dbReference>